<evidence type="ECO:0000313" key="2">
    <source>
        <dbReference type="Proteomes" id="UP000199354"/>
    </source>
</evidence>
<name>A0A1G5KHN2_9FLAO</name>
<dbReference type="RefSeq" id="WP_091147207.1">
    <property type="nucleotide sequence ID" value="NZ_FMVF01000038.1"/>
</dbReference>
<dbReference type="Proteomes" id="UP000199354">
    <property type="component" value="Unassembled WGS sequence"/>
</dbReference>
<dbReference type="OrthoDB" id="1376969at2"/>
<sequence>MKTKKSFIFLILIGLVYSCSNSDEEHNYSGEDGNEEIILVKKINTIWNNRYLYSQTNGTTNINFYADGNSKVEYTYEDSKIVRIDWNVTYSNYSPYNPGSSDSGHSIQRFTYTNDLITYCKYIRLNQIKEYTFEYDAQKRVSKVIYAYNQDSNQNHSILISYISNNQITVNAIGGYYDGQIYNIQLVGGNVIYLGNKNFEYDTKNHIFKNIKGFDQYLFGMLALAQAESPMLSYFDNPFWFLYSNGNNNITSTNITGTTLDITYSYNTENYPISAYEITTNGTVPAETTIEYYE</sequence>
<accession>A0A1G5KHN2</accession>
<dbReference type="AlphaFoldDB" id="A0A1G5KHN2"/>
<organism evidence="1 2">
    <name type="scientific">Flavobacterium caeni</name>
    <dbReference type="NCBI Taxonomy" id="490189"/>
    <lineage>
        <taxon>Bacteria</taxon>
        <taxon>Pseudomonadati</taxon>
        <taxon>Bacteroidota</taxon>
        <taxon>Flavobacteriia</taxon>
        <taxon>Flavobacteriales</taxon>
        <taxon>Flavobacteriaceae</taxon>
        <taxon>Flavobacterium</taxon>
    </lineage>
</organism>
<proteinExistence type="predicted"/>
<evidence type="ECO:0000313" key="1">
    <source>
        <dbReference type="EMBL" id="SCY99904.1"/>
    </source>
</evidence>
<dbReference type="PROSITE" id="PS51257">
    <property type="entry name" value="PROKAR_LIPOPROTEIN"/>
    <property type="match status" value="1"/>
</dbReference>
<protein>
    <submittedName>
        <fullName evidence="1">Uncharacterized protein</fullName>
    </submittedName>
</protein>
<gene>
    <name evidence="1" type="ORF">SAMN02927903_03306</name>
</gene>
<dbReference type="EMBL" id="FMVF01000038">
    <property type="protein sequence ID" value="SCY99904.1"/>
    <property type="molecule type" value="Genomic_DNA"/>
</dbReference>
<keyword evidence="2" id="KW-1185">Reference proteome</keyword>
<reference evidence="1 2" key="1">
    <citation type="submission" date="2016-10" db="EMBL/GenBank/DDBJ databases">
        <authorList>
            <person name="de Groot N.N."/>
        </authorList>
    </citation>
    <scope>NUCLEOTIDE SEQUENCE [LARGE SCALE GENOMIC DNA]</scope>
    <source>
        <strain evidence="1 2">CGMCC 1.7031</strain>
    </source>
</reference>